<evidence type="ECO:0000313" key="1">
    <source>
        <dbReference type="EMBL" id="KIH45118.1"/>
    </source>
</evidence>
<gene>
    <name evidence="1" type="ORF">ANCDUO_24846</name>
</gene>
<proteinExistence type="predicted"/>
<dbReference type="Proteomes" id="UP000054047">
    <property type="component" value="Unassembled WGS sequence"/>
</dbReference>
<protein>
    <submittedName>
        <fullName evidence="1">Uncharacterized protein</fullName>
    </submittedName>
</protein>
<evidence type="ECO:0000313" key="2">
    <source>
        <dbReference type="Proteomes" id="UP000054047"/>
    </source>
</evidence>
<organism evidence="1 2">
    <name type="scientific">Ancylostoma duodenale</name>
    <dbReference type="NCBI Taxonomy" id="51022"/>
    <lineage>
        <taxon>Eukaryota</taxon>
        <taxon>Metazoa</taxon>
        <taxon>Ecdysozoa</taxon>
        <taxon>Nematoda</taxon>
        <taxon>Chromadorea</taxon>
        <taxon>Rhabditida</taxon>
        <taxon>Rhabditina</taxon>
        <taxon>Rhabditomorpha</taxon>
        <taxon>Strongyloidea</taxon>
        <taxon>Ancylostomatidae</taxon>
        <taxon>Ancylostomatinae</taxon>
        <taxon>Ancylostoma</taxon>
    </lineage>
</organism>
<dbReference type="AlphaFoldDB" id="A0A0C2BMR2"/>
<sequence length="112" mass="12435">LYNNLSSAYTTATSGIWPRRCYVHCSPTTNCCYTDCDYHQGCSHLSPISRILPEMSDNRHHTTCVGVGFVRVHDFDTVLVHTIPVANVVFPVHTSFQGCSPLLSELSNTAFN</sequence>
<accession>A0A0C2BMR2</accession>
<name>A0A0C2BMR2_9BILA</name>
<reference evidence="1 2" key="1">
    <citation type="submission" date="2013-12" db="EMBL/GenBank/DDBJ databases">
        <title>Draft genome of the parsitic nematode Ancylostoma duodenale.</title>
        <authorList>
            <person name="Mitreva M."/>
        </authorList>
    </citation>
    <scope>NUCLEOTIDE SEQUENCE [LARGE SCALE GENOMIC DNA]</scope>
    <source>
        <strain evidence="1 2">Zhejiang</strain>
    </source>
</reference>
<feature type="non-terminal residue" evidence="1">
    <location>
        <position position="1"/>
    </location>
</feature>
<dbReference type="EMBL" id="KN773887">
    <property type="protein sequence ID" value="KIH45118.1"/>
    <property type="molecule type" value="Genomic_DNA"/>
</dbReference>
<keyword evidence="2" id="KW-1185">Reference proteome</keyword>